<feature type="region of interest" description="Disordered" evidence="1">
    <location>
        <begin position="190"/>
        <end position="218"/>
    </location>
</feature>
<sequence length="273" mass="29988">MLLRLLVRAQTDKGIFVLSQISRKRENENAFGHRDAFEDAHSKDEKGRLEVSLEGCEEFQSRLRLPLNITSSFVIDSRMTYEAVEFVGDAAVKLVSTLVLFGALPGALAQEGVLTPLGDVLRSNAFLARLFVRSIECAHSLEGVPTTARDEWGLLGAERRECVKKYFAAHSKENLSEYVQNTLRKVAPDLQIGPRSGSSTKEVRQTEERGDDGKPKTGEKAVADLCEAALGALLLATFSDSPDSFNLKAVFQAFGGPIHQQGVSFVQMLQEES</sequence>
<accession>A0A0G4G4Y9</accession>
<proteinExistence type="predicted"/>
<dbReference type="InterPro" id="IPR000999">
    <property type="entry name" value="RNase_III_dom"/>
</dbReference>
<evidence type="ECO:0000259" key="2">
    <source>
        <dbReference type="Pfam" id="PF00636"/>
    </source>
</evidence>
<dbReference type="VEuPathDB" id="CryptoDB:Cvel_545"/>
<dbReference type="GO" id="GO:0006396">
    <property type="term" value="P:RNA processing"/>
    <property type="evidence" value="ECO:0007669"/>
    <property type="project" value="InterPro"/>
</dbReference>
<dbReference type="SUPFAM" id="SSF69065">
    <property type="entry name" value="RNase III domain-like"/>
    <property type="match status" value="1"/>
</dbReference>
<dbReference type="GO" id="GO:0004525">
    <property type="term" value="F:ribonuclease III activity"/>
    <property type="evidence" value="ECO:0007669"/>
    <property type="project" value="InterPro"/>
</dbReference>
<organism evidence="3">
    <name type="scientific">Chromera velia CCMP2878</name>
    <dbReference type="NCBI Taxonomy" id="1169474"/>
    <lineage>
        <taxon>Eukaryota</taxon>
        <taxon>Sar</taxon>
        <taxon>Alveolata</taxon>
        <taxon>Colpodellida</taxon>
        <taxon>Chromeraceae</taxon>
        <taxon>Chromera</taxon>
    </lineage>
</organism>
<dbReference type="EMBL" id="CDMZ01000883">
    <property type="protein sequence ID" value="CEM23268.1"/>
    <property type="molecule type" value="Genomic_DNA"/>
</dbReference>
<name>A0A0G4G4Y9_9ALVE</name>
<dbReference type="InterPro" id="IPR036389">
    <property type="entry name" value="RNase_III_sf"/>
</dbReference>
<protein>
    <recommendedName>
        <fullName evidence="2">RNase III domain-containing protein</fullName>
    </recommendedName>
</protein>
<reference evidence="3" key="1">
    <citation type="submission" date="2014-11" db="EMBL/GenBank/DDBJ databases">
        <authorList>
            <person name="Otto D Thomas"/>
            <person name="Naeem Raeece"/>
        </authorList>
    </citation>
    <scope>NUCLEOTIDE SEQUENCE</scope>
</reference>
<feature type="domain" description="RNase III" evidence="2">
    <location>
        <begin position="82"/>
        <end position="235"/>
    </location>
</feature>
<dbReference type="Gene3D" id="1.10.1520.10">
    <property type="entry name" value="Ribonuclease III domain"/>
    <property type="match status" value="1"/>
</dbReference>
<dbReference type="Pfam" id="PF00636">
    <property type="entry name" value="Ribonuclease_3"/>
    <property type="match status" value="1"/>
</dbReference>
<dbReference type="AlphaFoldDB" id="A0A0G4G4Y9"/>
<evidence type="ECO:0000256" key="1">
    <source>
        <dbReference type="SAM" id="MobiDB-lite"/>
    </source>
</evidence>
<gene>
    <name evidence="3" type="ORF">Cvel_545</name>
</gene>
<evidence type="ECO:0000313" key="3">
    <source>
        <dbReference type="EMBL" id="CEM23268.1"/>
    </source>
</evidence>
<feature type="compositionally biased region" description="Basic and acidic residues" evidence="1">
    <location>
        <begin position="201"/>
        <end position="218"/>
    </location>
</feature>